<dbReference type="SUPFAM" id="SSF141868">
    <property type="entry name" value="EAL domain-like"/>
    <property type="match status" value="1"/>
</dbReference>
<reference evidence="2 3" key="1">
    <citation type="submission" date="2023-11" db="EMBL/GenBank/DDBJ databases">
        <title>Draft genome of Azohydromonas lata strain H1 (DSM1123), a polyhydroxyalkanoate producer.</title>
        <authorList>
            <person name="Traversa D."/>
            <person name="D'Addabbo P."/>
            <person name="Pazzani C."/>
            <person name="Manzari C."/>
            <person name="Chiara M."/>
            <person name="Scrascia M."/>
        </authorList>
    </citation>
    <scope>NUCLEOTIDE SEQUENCE [LARGE SCALE GENOMIC DNA]</scope>
    <source>
        <strain evidence="2 3">H1</strain>
    </source>
</reference>
<gene>
    <name evidence="2" type="ORF">SM757_29045</name>
</gene>
<proteinExistence type="predicted"/>
<protein>
    <submittedName>
        <fullName evidence="2">EAL domain-containing protein</fullName>
    </submittedName>
</protein>
<evidence type="ECO:0000259" key="1">
    <source>
        <dbReference type="PROSITE" id="PS50883"/>
    </source>
</evidence>
<dbReference type="EMBL" id="JAXOJX010000076">
    <property type="protein sequence ID" value="MDZ5460633.1"/>
    <property type="molecule type" value="Genomic_DNA"/>
</dbReference>
<dbReference type="Gene3D" id="3.20.20.450">
    <property type="entry name" value="EAL domain"/>
    <property type="match status" value="1"/>
</dbReference>
<organism evidence="2 3">
    <name type="scientific">Azohydromonas lata</name>
    <dbReference type="NCBI Taxonomy" id="45677"/>
    <lineage>
        <taxon>Bacteria</taxon>
        <taxon>Pseudomonadati</taxon>
        <taxon>Pseudomonadota</taxon>
        <taxon>Betaproteobacteria</taxon>
        <taxon>Burkholderiales</taxon>
        <taxon>Sphaerotilaceae</taxon>
        <taxon>Azohydromonas</taxon>
    </lineage>
</organism>
<dbReference type="PANTHER" id="PTHR33121:SF70">
    <property type="entry name" value="SIGNALING PROTEIN YKOW"/>
    <property type="match status" value="1"/>
</dbReference>
<dbReference type="Proteomes" id="UP001293718">
    <property type="component" value="Unassembled WGS sequence"/>
</dbReference>
<evidence type="ECO:0000313" key="3">
    <source>
        <dbReference type="Proteomes" id="UP001293718"/>
    </source>
</evidence>
<dbReference type="PANTHER" id="PTHR33121">
    <property type="entry name" value="CYCLIC DI-GMP PHOSPHODIESTERASE PDEF"/>
    <property type="match status" value="1"/>
</dbReference>
<keyword evidence="3" id="KW-1185">Reference proteome</keyword>
<dbReference type="InterPro" id="IPR050706">
    <property type="entry name" value="Cyclic-di-GMP_PDE-like"/>
</dbReference>
<comment type="caution">
    <text evidence="2">The sequence shown here is derived from an EMBL/GenBank/DDBJ whole genome shotgun (WGS) entry which is preliminary data.</text>
</comment>
<dbReference type="InterPro" id="IPR011006">
    <property type="entry name" value="CheY-like_superfamily"/>
</dbReference>
<feature type="domain" description="EAL" evidence="1">
    <location>
        <begin position="142"/>
        <end position="395"/>
    </location>
</feature>
<dbReference type="Pfam" id="PF00563">
    <property type="entry name" value="EAL"/>
    <property type="match status" value="1"/>
</dbReference>
<dbReference type="InterPro" id="IPR001633">
    <property type="entry name" value="EAL_dom"/>
</dbReference>
<dbReference type="SUPFAM" id="SSF52172">
    <property type="entry name" value="CheY-like"/>
    <property type="match status" value="1"/>
</dbReference>
<evidence type="ECO:0000313" key="2">
    <source>
        <dbReference type="EMBL" id="MDZ5460633.1"/>
    </source>
</evidence>
<sequence length="401" mass="43441">MSVPALQRRAWVVLDEGNAMPAAATLMEAGWQVPQVLQGVQACAALLRDVVELPDVVVCGLHFEDGDGLQLTRLLGALAHPPAVYFATLQQRAVIKAAISLAAACRVRVAGYCESPDDVGVIVRDLASYSSPPPVKARTPLPQLSRQEASDLLRQGRLEGWVQPKMRLATSEVVGFECLMRARDEAGGLVTPDRLVPVLCANGLIEEATLEMARQTVDMVAACLLEGMAVSGSINVSMQSLSDRAFCHELARTTERAQLDPSWLTVEITESDAMADLSTVIENTTRIRMLGFNLAIDDFGTGYSSLYQLSQIPFSELKIERMFVADAHIDPRKRAIVQACAQLAVALDLKVVAEGVETVEELEVVRAAGCTEVQGYLVARPQPAAQALQWLRGLDLMRVPL</sequence>
<dbReference type="RefSeq" id="WP_322468035.1">
    <property type="nucleotide sequence ID" value="NZ_JAXOJX010000076.1"/>
</dbReference>
<dbReference type="PROSITE" id="PS50883">
    <property type="entry name" value="EAL"/>
    <property type="match status" value="1"/>
</dbReference>
<dbReference type="CDD" id="cd01948">
    <property type="entry name" value="EAL"/>
    <property type="match status" value="1"/>
</dbReference>
<accession>A0ABU5IP08</accession>
<dbReference type="SMART" id="SM00052">
    <property type="entry name" value="EAL"/>
    <property type="match status" value="1"/>
</dbReference>
<name>A0ABU5IP08_9BURK</name>
<dbReference type="InterPro" id="IPR035919">
    <property type="entry name" value="EAL_sf"/>
</dbReference>